<dbReference type="Gene3D" id="1.10.1790.20">
    <property type="match status" value="1"/>
</dbReference>
<evidence type="ECO:0000256" key="5">
    <source>
        <dbReference type="ARBA" id="ARBA00023163"/>
    </source>
</evidence>
<protein>
    <recommendedName>
        <fullName evidence="1">DNA-directed RNA polymerase</fullName>
        <ecNumber evidence="1">2.7.7.6</ecNumber>
    </recommendedName>
</protein>
<dbReference type="GO" id="GO:0003677">
    <property type="term" value="F:DNA binding"/>
    <property type="evidence" value="ECO:0007669"/>
    <property type="project" value="InterPro"/>
</dbReference>
<proteinExistence type="predicted"/>
<dbReference type="EC" id="2.7.7.6" evidence="1"/>
<evidence type="ECO:0000256" key="6">
    <source>
        <dbReference type="ARBA" id="ARBA00048552"/>
    </source>
</evidence>
<dbReference type="Pfam" id="PF04998">
    <property type="entry name" value="RNA_pol_Rpb1_5"/>
    <property type="match status" value="1"/>
</dbReference>
<dbReference type="FunFam" id="1.10.150.390:FF:000002">
    <property type="entry name" value="DNA-directed RNA polymerase subunit beta"/>
    <property type="match status" value="1"/>
</dbReference>
<keyword evidence="3" id="KW-0808">Transferase</keyword>
<dbReference type="Gene3D" id="1.10.150.390">
    <property type="match status" value="1"/>
</dbReference>
<dbReference type="InterPro" id="IPR007081">
    <property type="entry name" value="RNA_pol_Rpb1_5"/>
</dbReference>
<sequence>IEKNGTNVAMYKIPYGSKLFIKPDHPVKKGQKICEWDPYTLPVISETDGIVNFVDLIDGASITDATDEATGISSKVVLDWRGQSKNLDLKPRITLRDSKGKVVKKADDNEARYYLVPETILSVEDGDKVNAGDVLARLPKATSKTKDITGGLPRVAELFEARKPKEGAIIAENDGKIEFGKEVRGKLKITIKSKTGIESSYLIPKGKQVNFNPGEEIKKGEYLLDGSPAPHDILRILGVEALANYFIDEVQEVYRLQGVIINDKHIEVIVRQMLRKVEIKTSGDTPFLVGELVDKIDLDELNKKLVSEGKTPAKVDPVLLGITKASLQTKSFISAASFQETTRVLTEAAIKGKIDVLHGLKENVIVGRLIPAGTGDSTFKYSKIARERDMELQNSKVKTPEQLEVTK</sequence>
<evidence type="ECO:0000256" key="1">
    <source>
        <dbReference type="ARBA" id="ARBA00012418"/>
    </source>
</evidence>
<dbReference type="GO" id="GO:0006351">
    <property type="term" value="P:DNA-templated transcription"/>
    <property type="evidence" value="ECO:0007669"/>
    <property type="project" value="InterPro"/>
</dbReference>
<dbReference type="SUPFAM" id="SSF64484">
    <property type="entry name" value="beta and beta-prime subunits of DNA dependent RNA-polymerase"/>
    <property type="match status" value="1"/>
</dbReference>
<comment type="caution">
    <text evidence="8">The sequence shown here is derived from an EMBL/GenBank/DDBJ whole genome shotgun (WGS) entry which is preliminary data.</text>
</comment>
<name>A0A966M1A0_9PROT</name>
<evidence type="ECO:0000256" key="4">
    <source>
        <dbReference type="ARBA" id="ARBA00022695"/>
    </source>
</evidence>
<dbReference type="EMBL" id="RGOB01000110">
    <property type="protein sequence ID" value="NCU53360.1"/>
    <property type="molecule type" value="Genomic_DNA"/>
</dbReference>
<accession>A0A966M1A0</accession>
<keyword evidence="5" id="KW-0804">Transcription</keyword>
<dbReference type="Gene3D" id="2.40.50.100">
    <property type="match status" value="3"/>
</dbReference>
<evidence type="ECO:0000256" key="2">
    <source>
        <dbReference type="ARBA" id="ARBA00022478"/>
    </source>
</evidence>
<evidence type="ECO:0000313" key="8">
    <source>
        <dbReference type="EMBL" id="NCU53360.1"/>
    </source>
</evidence>
<gene>
    <name evidence="8" type="ORF">EBX74_03565</name>
</gene>
<dbReference type="CDD" id="cd02655">
    <property type="entry name" value="RNAP_beta'_C"/>
    <property type="match status" value="1"/>
</dbReference>
<dbReference type="AlphaFoldDB" id="A0A966M1A0"/>
<evidence type="ECO:0000313" key="9">
    <source>
        <dbReference type="Proteomes" id="UP000747791"/>
    </source>
</evidence>
<dbReference type="GO" id="GO:0000428">
    <property type="term" value="C:DNA-directed RNA polymerase complex"/>
    <property type="evidence" value="ECO:0007669"/>
    <property type="project" value="UniProtKB-KW"/>
</dbReference>
<dbReference type="PANTHER" id="PTHR19376:SF54">
    <property type="entry name" value="DNA-DIRECTED RNA POLYMERASE SUBUNIT BETA"/>
    <property type="match status" value="1"/>
</dbReference>
<evidence type="ECO:0000256" key="3">
    <source>
        <dbReference type="ARBA" id="ARBA00022679"/>
    </source>
</evidence>
<dbReference type="PANTHER" id="PTHR19376">
    <property type="entry name" value="DNA-DIRECTED RNA POLYMERASE"/>
    <property type="match status" value="1"/>
</dbReference>
<evidence type="ECO:0000259" key="7">
    <source>
        <dbReference type="Pfam" id="PF04998"/>
    </source>
</evidence>
<dbReference type="Proteomes" id="UP000747791">
    <property type="component" value="Unassembled WGS sequence"/>
</dbReference>
<feature type="domain" description="RNA polymerase Rpb1" evidence="7">
    <location>
        <begin position="203"/>
        <end position="328"/>
    </location>
</feature>
<reference evidence="8" key="1">
    <citation type="submission" date="2018-10" db="EMBL/GenBank/DDBJ databases">
        <title>Iterative Subtractive Binning of Freshwater Chronoseries Metagenomes Recovers Nearly Complete Genomes from over Four Hundred Novel Species.</title>
        <authorList>
            <person name="Rodriguez-R L.M."/>
            <person name="Tsementzi D."/>
            <person name="Luo C."/>
            <person name="Konstantinidis K.T."/>
        </authorList>
    </citation>
    <scope>NUCLEOTIDE SEQUENCE</scope>
    <source>
        <strain evidence="8">WB8_2A_004</strain>
    </source>
</reference>
<organism evidence="8 9">
    <name type="scientific">Candidatus Fonsibacter lacus</name>
    <dbReference type="NCBI Taxonomy" id="2576439"/>
    <lineage>
        <taxon>Bacteria</taxon>
        <taxon>Pseudomonadati</taxon>
        <taxon>Pseudomonadota</taxon>
        <taxon>Alphaproteobacteria</taxon>
        <taxon>Candidatus Pelagibacterales</taxon>
        <taxon>Candidatus Pelagibacterales incertae sedis</taxon>
        <taxon>Candidatus Fonsibacter</taxon>
    </lineage>
</organism>
<comment type="catalytic activity">
    <reaction evidence="6">
        <text>RNA(n) + a ribonucleoside 5'-triphosphate = RNA(n+1) + diphosphate</text>
        <dbReference type="Rhea" id="RHEA:21248"/>
        <dbReference type="Rhea" id="RHEA-COMP:14527"/>
        <dbReference type="Rhea" id="RHEA-COMP:17342"/>
        <dbReference type="ChEBI" id="CHEBI:33019"/>
        <dbReference type="ChEBI" id="CHEBI:61557"/>
        <dbReference type="ChEBI" id="CHEBI:140395"/>
        <dbReference type="EC" id="2.7.7.6"/>
    </reaction>
</comment>
<keyword evidence="2 8" id="KW-0240">DNA-directed RNA polymerase</keyword>
<dbReference type="GO" id="GO:0003899">
    <property type="term" value="F:DNA-directed RNA polymerase activity"/>
    <property type="evidence" value="ECO:0007669"/>
    <property type="project" value="UniProtKB-EC"/>
</dbReference>
<feature type="non-terminal residue" evidence="8">
    <location>
        <position position="1"/>
    </location>
</feature>
<keyword evidence="4" id="KW-0548">Nucleotidyltransferase</keyword>
<dbReference type="InterPro" id="IPR045867">
    <property type="entry name" value="DNA-dir_RpoC_beta_prime"/>
</dbReference>